<dbReference type="PANTHER" id="PTHR44936">
    <property type="entry name" value="SENSOR PROTEIN CREC"/>
    <property type="match status" value="1"/>
</dbReference>
<name>A0A323UEW4_RHOPL</name>
<dbReference type="Gene3D" id="3.30.565.10">
    <property type="entry name" value="Histidine kinase-like ATPase, C-terminal domain"/>
    <property type="match status" value="1"/>
</dbReference>
<dbReference type="EC" id="2.7.13.3" evidence="3"/>
<dbReference type="PROSITE" id="PS50109">
    <property type="entry name" value="HIS_KIN"/>
    <property type="match status" value="1"/>
</dbReference>
<evidence type="ECO:0000256" key="13">
    <source>
        <dbReference type="ARBA" id="ARBA00023012"/>
    </source>
</evidence>
<keyword evidence="9" id="KW-0547">Nucleotide-binding</keyword>
<dbReference type="SMART" id="SM00388">
    <property type="entry name" value="HisKA"/>
    <property type="match status" value="1"/>
</dbReference>
<evidence type="ECO:0000313" key="19">
    <source>
        <dbReference type="Proteomes" id="UP000248134"/>
    </source>
</evidence>
<dbReference type="GO" id="GO:0000155">
    <property type="term" value="F:phosphorelay sensor kinase activity"/>
    <property type="evidence" value="ECO:0007669"/>
    <property type="project" value="InterPro"/>
</dbReference>
<evidence type="ECO:0000256" key="2">
    <source>
        <dbReference type="ARBA" id="ARBA00004429"/>
    </source>
</evidence>
<evidence type="ECO:0000259" key="17">
    <source>
        <dbReference type="PROSITE" id="PS50885"/>
    </source>
</evidence>
<dbReference type="InterPro" id="IPR050980">
    <property type="entry name" value="2C_sensor_his_kinase"/>
</dbReference>
<accession>A0A323UEW4</accession>
<evidence type="ECO:0000256" key="4">
    <source>
        <dbReference type="ARBA" id="ARBA00022475"/>
    </source>
</evidence>
<protein>
    <recommendedName>
        <fullName evidence="3">histidine kinase</fullName>
        <ecNumber evidence="3">2.7.13.3</ecNumber>
    </recommendedName>
</protein>
<keyword evidence="14 15" id="KW-0472">Membrane</keyword>
<dbReference type="InterPro" id="IPR003660">
    <property type="entry name" value="HAMP_dom"/>
</dbReference>
<dbReference type="InterPro" id="IPR003661">
    <property type="entry name" value="HisK_dim/P_dom"/>
</dbReference>
<feature type="transmembrane region" description="Helical" evidence="15">
    <location>
        <begin position="185"/>
        <end position="205"/>
    </location>
</feature>
<dbReference type="PRINTS" id="PR00344">
    <property type="entry name" value="BCTRLSENSOR"/>
</dbReference>
<keyword evidence="5" id="KW-0997">Cell inner membrane</keyword>
<dbReference type="EMBL" id="QKQS01000033">
    <property type="protein sequence ID" value="PZA09496.1"/>
    <property type="molecule type" value="Genomic_DNA"/>
</dbReference>
<dbReference type="Gene3D" id="1.10.287.130">
    <property type="match status" value="1"/>
</dbReference>
<keyword evidence="10 18" id="KW-0418">Kinase</keyword>
<dbReference type="InterPro" id="IPR005467">
    <property type="entry name" value="His_kinase_dom"/>
</dbReference>
<evidence type="ECO:0000256" key="5">
    <source>
        <dbReference type="ARBA" id="ARBA00022519"/>
    </source>
</evidence>
<dbReference type="Pfam" id="PF00512">
    <property type="entry name" value="HisKA"/>
    <property type="match status" value="1"/>
</dbReference>
<evidence type="ECO:0000256" key="3">
    <source>
        <dbReference type="ARBA" id="ARBA00012438"/>
    </source>
</evidence>
<evidence type="ECO:0000259" key="16">
    <source>
        <dbReference type="PROSITE" id="PS50109"/>
    </source>
</evidence>
<dbReference type="RefSeq" id="WP_110788408.1">
    <property type="nucleotide sequence ID" value="NZ_QKQS01000033.1"/>
</dbReference>
<reference evidence="18 19" key="1">
    <citation type="submission" date="2018-06" db="EMBL/GenBank/DDBJ databases">
        <title>Draft Whole-Genome Sequence of the purple photosynthetic bacterium Rhodospeudomonas palustris XCP.</title>
        <authorList>
            <person name="Rayyan A."/>
            <person name="Meyer T.E."/>
            <person name="Kyndt J.A."/>
        </authorList>
    </citation>
    <scope>NUCLEOTIDE SEQUENCE [LARGE SCALE GENOMIC DNA]</scope>
    <source>
        <strain evidence="18 19">XCP</strain>
    </source>
</reference>
<feature type="transmembrane region" description="Helical" evidence="15">
    <location>
        <begin position="37"/>
        <end position="61"/>
    </location>
</feature>
<keyword evidence="8 15" id="KW-0812">Transmembrane</keyword>
<dbReference type="Proteomes" id="UP000248134">
    <property type="component" value="Unassembled WGS sequence"/>
</dbReference>
<dbReference type="AlphaFoldDB" id="A0A323UEW4"/>
<dbReference type="InterPro" id="IPR004358">
    <property type="entry name" value="Sig_transdc_His_kin-like_C"/>
</dbReference>
<evidence type="ECO:0000256" key="15">
    <source>
        <dbReference type="SAM" id="Phobius"/>
    </source>
</evidence>
<keyword evidence="4" id="KW-1003">Cell membrane</keyword>
<feature type="domain" description="Histidine kinase" evidence="16">
    <location>
        <begin position="266"/>
        <end position="462"/>
    </location>
</feature>
<dbReference type="PANTHER" id="PTHR44936:SF5">
    <property type="entry name" value="SENSOR HISTIDINE KINASE ENVZ"/>
    <property type="match status" value="1"/>
</dbReference>
<evidence type="ECO:0000256" key="10">
    <source>
        <dbReference type="ARBA" id="ARBA00022777"/>
    </source>
</evidence>
<feature type="domain" description="HAMP" evidence="17">
    <location>
        <begin position="206"/>
        <end position="258"/>
    </location>
</feature>
<evidence type="ECO:0000256" key="11">
    <source>
        <dbReference type="ARBA" id="ARBA00022840"/>
    </source>
</evidence>
<keyword evidence="13" id="KW-0902">Two-component regulatory system</keyword>
<dbReference type="InterPro" id="IPR003594">
    <property type="entry name" value="HATPase_dom"/>
</dbReference>
<evidence type="ECO:0000256" key="6">
    <source>
        <dbReference type="ARBA" id="ARBA00022553"/>
    </source>
</evidence>
<gene>
    <name evidence="18" type="ORF">DNX69_23415</name>
</gene>
<dbReference type="GO" id="GO:0005886">
    <property type="term" value="C:plasma membrane"/>
    <property type="evidence" value="ECO:0007669"/>
    <property type="project" value="UniProtKB-SubCell"/>
</dbReference>
<evidence type="ECO:0000313" key="18">
    <source>
        <dbReference type="EMBL" id="PZA09496.1"/>
    </source>
</evidence>
<evidence type="ECO:0000256" key="9">
    <source>
        <dbReference type="ARBA" id="ARBA00022741"/>
    </source>
</evidence>
<dbReference type="InterPro" id="IPR036890">
    <property type="entry name" value="HATPase_C_sf"/>
</dbReference>
<evidence type="ECO:0000256" key="7">
    <source>
        <dbReference type="ARBA" id="ARBA00022679"/>
    </source>
</evidence>
<dbReference type="InterPro" id="IPR036097">
    <property type="entry name" value="HisK_dim/P_sf"/>
</dbReference>
<comment type="catalytic activity">
    <reaction evidence="1">
        <text>ATP + protein L-histidine = ADP + protein N-phospho-L-histidine.</text>
        <dbReference type="EC" id="2.7.13.3"/>
    </reaction>
</comment>
<dbReference type="Pfam" id="PF02518">
    <property type="entry name" value="HATPase_c"/>
    <property type="match status" value="1"/>
</dbReference>
<dbReference type="PROSITE" id="PS50885">
    <property type="entry name" value="HAMP"/>
    <property type="match status" value="1"/>
</dbReference>
<keyword evidence="12 15" id="KW-1133">Transmembrane helix</keyword>
<comment type="subcellular location">
    <subcellularLocation>
        <location evidence="2">Cell inner membrane</location>
        <topology evidence="2">Multi-pass membrane protein</topology>
    </subcellularLocation>
</comment>
<evidence type="ECO:0000256" key="1">
    <source>
        <dbReference type="ARBA" id="ARBA00000085"/>
    </source>
</evidence>
<dbReference type="SUPFAM" id="SSF55874">
    <property type="entry name" value="ATPase domain of HSP90 chaperone/DNA topoisomerase II/histidine kinase"/>
    <property type="match status" value="1"/>
</dbReference>
<organism evidence="18 19">
    <name type="scientific">Rhodopseudomonas palustris</name>
    <dbReference type="NCBI Taxonomy" id="1076"/>
    <lineage>
        <taxon>Bacteria</taxon>
        <taxon>Pseudomonadati</taxon>
        <taxon>Pseudomonadota</taxon>
        <taxon>Alphaproteobacteria</taxon>
        <taxon>Hyphomicrobiales</taxon>
        <taxon>Nitrobacteraceae</taxon>
        <taxon>Rhodopseudomonas</taxon>
    </lineage>
</organism>
<keyword evidence="11" id="KW-0067">ATP-binding</keyword>
<evidence type="ECO:0000256" key="8">
    <source>
        <dbReference type="ARBA" id="ARBA00022692"/>
    </source>
</evidence>
<comment type="caution">
    <text evidence="18">The sequence shown here is derived from an EMBL/GenBank/DDBJ whole genome shotgun (WGS) entry which is preliminary data.</text>
</comment>
<evidence type="ECO:0000256" key="14">
    <source>
        <dbReference type="ARBA" id="ARBA00023136"/>
    </source>
</evidence>
<dbReference type="GO" id="GO:0005524">
    <property type="term" value="F:ATP binding"/>
    <property type="evidence" value="ECO:0007669"/>
    <property type="project" value="UniProtKB-KW"/>
</dbReference>
<sequence>MSTLDTGLTLIRTASRRVSAVNGYLGQRFNDFMPKGLYARALLIIIVPMVLLQSVIAFVFMERHWNTVTQRLSAAVVQDIAALIDVYKSYPQDKDKAVLRRIAQSRLGLVVDFLGPGEMPPPGPKPFFSLLDQSISKQISKQIARPFWIDTVGRSNLVEIRIQLDDAVMRVFALRSAAYASNSEIFLLWMVGTSTVLLIVAVLFLRNQIRPILRLADAAESFGKGRDAPNFRPRGAREVRRAAYAFIEMKARVERSIEQRTAMLAGVSHDLRTILTRFKLELELIGEAPETEGMRKDVDEMSAMLEAYLAFARGDSGEQAQPTDMVAALEELRSDAERHGHVVSVAFTGQPVVTVKPASFKRCLANLVSNAARHAHTIAITGQRDHRYLTVTIDDDGPGIPTAMREEVFKPFLRLDDARNQDEGGTGLGLAIARDIARTHGGDITLGDSPMGGLRAIVRVPV</sequence>
<keyword evidence="7" id="KW-0808">Transferase</keyword>
<dbReference type="CDD" id="cd00082">
    <property type="entry name" value="HisKA"/>
    <property type="match status" value="1"/>
</dbReference>
<keyword evidence="6" id="KW-0597">Phosphoprotein</keyword>
<proteinExistence type="predicted"/>
<dbReference type="OrthoDB" id="9804645at2"/>
<dbReference type="SMART" id="SM00387">
    <property type="entry name" value="HATPase_c"/>
    <property type="match status" value="1"/>
</dbReference>
<evidence type="ECO:0000256" key="12">
    <source>
        <dbReference type="ARBA" id="ARBA00022989"/>
    </source>
</evidence>
<dbReference type="SUPFAM" id="SSF47384">
    <property type="entry name" value="Homodimeric domain of signal transducing histidine kinase"/>
    <property type="match status" value="1"/>
</dbReference>